<evidence type="ECO:0000313" key="3">
    <source>
        <dbReference type="Proteomes" id="UP001276659"/>
    </source>
</evidence>
<proteinExistence type="predicted"/>
<feature type="region of interest" description="Disordered" evidence="1">
    <location>
        <begin position="166"/>
        <end position="190"/>
    </location>
</feature>
<accession>A0AAD9Z1H2</accession>
<sequence>MDVHNDPFPLSLPQFDGPRILGEDMNDAIEEGGLDFASLNFDSPENNLYWDDATSYQSPAKSNGNNASAPRVAMMETSSQSPESSLPDSSSSDSSNNRHKRNHSSDSSQVGALGADGDIRMTGDTPVPNGILIGADPAEDRVNDQPSPATDVDVSNRAMECHFDFDSAASSPSPHSDPTSAFNNSKSMKSTKMTYRTSQNTGFGHGFGPGFGPYSGALKVSIRTRHVQSALKPPSHTTGFVG</sequence>
<feature type="compositionally biased region" description="Low complexity" evidence="1">
    <location>
        <begin position="78"/>
        <end position="95"/>
    </location>
</feature>
<evidence type="ECO:0000256" key="1">
    <source>
        <dbReference type="SAM" id="MobiDB-lite"/>
    </source>
</evidence>
<dbReference type="AlphaFoldDB" id="A0AAD9Z1H2"/>
<feature type="region of interest" description="Disordered" evidence="1">
    <location>
        <begin position="50"/>
        <end position="130"/>
    </location>
</feature>
<gene>
    <name evidence="2" type="ORF">OEA41_009188</name>
</gene>
<dbReference type="Proteomes" id="UP001276659">
    <property type="component" value="Unassembled WGS sequence"/>
</dbReference>
<reference evidence="2" key="1">
    <citation type="submission" date="2022-11" db="EMBL/GenBank/DDBJ databases">
        <title>Chromosomal genome sequence assembly and mating type (MAT) locus characterization of the leprose asexual lichenized fungus Lepraria neglecta (Nyl.) Erichsen.</title>
        <authorList>
            <person name="Allen J.L."/>
            <person name="Pfeffer B."/>
        </authorList>
    </citation>
    <scope>NUCLEOTIDE SEQUENCE</scope>
    <source>
        <strain evidence="2">Allen 5258</strain>
    </source>
</reference>
<protein>
    <submittedName>
        <fullName evidence="2">Uncharacterized protein</fullName>
    </submittedName>
</protein>
<name>A0AAD9Z1H2_9LECA</name>
<organism evidence="2 3">
    <name type="scientific">Lepraria neglecta</name>
    <dbReference type="NCBI Taxonomy" id="209136"/>
    <lineage>
        <taxon>Eukaryota</taxon>
        <taxon>Fungi</taxon>
        <taxon>Dikarya</taxon>
        <taxon>Ascomycota</taxon>
        <taxon>Pezizomycotina</taxon>
        <taxon>Lecanoromycetes</taxon>
        <taxon>OSLEUM clade</taxon>
        <taxon>Lecanoromycetidae</taxon>
        <taxon>Lecanorales</taxon>
        <taxon>Lecanorineae</taxon>
        <taxon>Stereocaulaceae</taxon>
        <taxon>Lepraria</taxon>
    </lineage>
</organism>
<feature type="compositionally biased region" description="Low complexity" evidence="1">
    <location>
        <begin position="166"/>
        <end position="181"/>
    </location>
</feature>
<dbReference type="EMBL" id="JASNWA010000009">
    <property type="protein sequence ID" value="KAK3169804.1"/>
    <property type="molecule type" value="Genomic_DNA"/>
</dbReference>
<evidence type="ECO:0000313" key="2">
    <source>
        <dbReference type="EMBL" id="KAK3169804.1"/>
    </source>
</evidence>
<keyword evidence="3" id="KW-1185">Reference proteome</keyword>
<feature type="compositionally biased region" description="Polar residues" evidence="1">
    <location>
        <begin position="54"/>
        <end position="68"/>
    </location>
</feature>
<comment type="caution">
    <text evidence="2">The sequence shown here is derived from an EMBL/GenBank/DDBJ whole genome shotgun (WGS) entry which is preliminary data.</text>
</comment>